<protein>
    <submittedName>
        <fullName evidence="1">Uncharacterized protein</fullName>
    </submittedName>
</protein>
<dbReference type="AlphaFoldDB" id="A0A6S7BZ25"/>
<accession>A0A6S7BZ25</accession>
<reference evidence="1 2" key="1">
    <citation type="submission" date="2020-04" db="EMBL/GenBank/DDBJ databases">
        <authorList>
            <person name="De Canck E."/>
        </authorList>
    </citation>
    <scope>NUCLEOTIDE SEQUENCE [LARGE SCALE GENOMIC DNA]</scope>
    <source>
        <strain evidence="1 2">LMG 28614</strain>
    </source>
</reference>
<dbReference type="EMBL" id="CADIKK010000069">
    <property type="protein sequence ID" value="CAB3809234.1"/>
    <property type="molecule type" value="Genomic_DNA"/>
</dbReference>
<keyword evidence="2" id="KW-1185">Reference proteome</keyword>
<organism evidence="1 2">
    <name type="scientific">Paraburkholderia ultramafica</name>
    <dbReference type="NCBI Taxonomy" id="1544867"/>
    <lineage>
        <taxon>Bacteria</taxon>
        <taxon>Pseudomonadati</taxon>
        <taxon>Pseudomonadota</taxon>
        <taxon>Betaproteobacteria</taxon>
        <taxon>Burkholderiales</taxon>
        <taxon>Burkholderiaceae</taxon>
        <taxon>Paraburkholderia</taxon>
    </lineage>
</organism>
<dbReference type="Proteomes" id="UP000494365">
    <property type="component" value="Unassembled WGS sequence"/>
</dbReference>
<proteinExistence type="predicted"/>
<evidence type="ECO:0000313" key="2">
    <source>
        <dbReference type="Proteomes" id="UP000494365"/>
    </source>
</evidence>
<gene>
    <name evidence="1" type="ORF">LMG28614_06985</name>
</gene>
<sequence>MMNAPLPWTSRPLHSGINLSLRSGSRPSHQSLTDLFNERGALTNLTTVEFLEKFTDGFSQWIEAFAKG</sequence>
<name>A0A6S7BZ25_9BURK</name>
<evidence type="ECO:0000313" key="1">
    <source>
        <dbReference type="EMBL" id="CAB3809234.1"/>
    </source>
</evidence>